<reference evidence="2 3" key="1">
    <citation type="submission" date="2019-07" db="EMBL/GenBank/DDBJ databases">
        <title>Annotation for the trematode Paragonimus westermani.</title>
        <authorList>
            <person name="Choi Y.-J."/>
        </authorList>
    </citation>
    <scope>NUCLEOTIDE SEQUENCE [LARGE SCALE GENOMIC DNA]</scope>
    <source>
        <strain evidence="2">180907_Pwestermani</strain>
    </source>
</reference>
<accession>A0A8T0DMZ1</accession>
<dbReference type="EMBL" id="JTDF01002267">
    <property type="protein sequence ID" value="KAF8569000.1"/>
    <property type="molecule type" value="Genomic_DNA"/>
</dbReference>
<comment type="caution">
    <text evidence="2">The sequence shown here is derived from an EMBL/GenBank/DDBJ whole genome shotgun (WGS) entry which is preliminary data.</text>
</comment>
<keyword evidence="1" id="KW-0732">Signal</keyword>
<protein>
    <submittedName>
        <fullName evidence="2">Uncharacterized protein</fullName>
    </submittedName>
</protein>
<dbReference type="Proteomes" id="UP000699462">
    <property type="component" value="Unassembled WGS sequence"/>
</dbReference>
<feature type="chain" id="PRO_5035871331" evidence="1">
    <location>
        <begin position="33"/>
        <end position="78"/>
    </location>
</feature>
<evidence type="ECO:0000256" key="1">
    <source>
        <dbReference type="SAM" id="SignalP"/>
    </source>
</evidence>
<evidence type="ECO:0000313" key="3">
    <source>
        <dbReference type="Proteomes" id="UP000699462"/>
    </source>
</evidence>
<dbReference type="OrthoDB" id="6274020at2759"/>
<evidence type="ECO:0000313" key="2">
    <source>
        <dbReference type="EMBL" id="KAF8569000.1"/>
    </source>
</evidence>
<organism evidence="2 3">
    <name type="scientific">Paragonimus westermani</name>
    <dbReference type="NCBI Taxonomy" id="34504"/>
    <lineage>
        <taxon>Eukaryota</taxon>
        <taxon>Metazoa</taxon>
        <taxon>Spiralia</taxon>
        <taxon>Lophotrochozoa</taxon>
        <taxon>Platyhelminthes</taxon>
        <taxon>Trematoda</taxon>
        <taxon>Digenea</taxon>
        <taxon>Plagiorchiida</taxon>
        <taxon>Troglotremata</taxon>
        <taxon>Troglotrematidae</taxon>
        <taxon>Paragonimus</taxon>
    </lineage>
</organism>
<sequence length="78" mass="8930">MKSQNGIYWMQRALVVMLITLTLLSHQIVVNSRPIVERSQGPTFLQKEINYPHDTDSDHKLEGTGLVVPEKRGRKSWG</sequence>
<proteinExistence type="predicted"/>
<gene>
    <name evidence="2" type="ORF">P879_00525</name>
</gene>
<dbReference type="AlphaFoldDB" id="A0A8T0DMZ1"/>
<name>A0A8T0DMZ1_9TREM</name>
<feature type="signal peptide" evidence="1">
    <location>
        <begin position="1"/>
        <end position="32"/>
    </location>
</feature>
<keyword evidence="3" id="KW-1185">Reference proteome</keyword>